<dbReference type="CDD" id="cd13954">
    <property type="entry name" value="7tmA_OR"/>
    <property type="match status" value="1"/>
</dbReference>
<dbReference type="PRINTS" id="PR00237">
    <property type="entry name" value="GPCRRHODOPSN"/>
</dbReference>
<keyword evidence="6" id="KW-0297">G-protein coupled receptor</keyword>
<dbReference type="InterPro" id="IPR050516">
    <property type="entry name" value="Olfactory_GPCR"/>
</dbReference>
<dbReference type="Pfam" id="PF13853">
    <property type="entry name" value="7tm_4"/>
    <property type="match status" value="1"/>
</dbReference>
<comment type="caution">
    <text evidence="12">The sequence shown here is derived from an EMBL/GenBank/DDBJ whole genome shotgun (WGS) entry which is preliminary data.</text>
</comment>
<evidence type="ECO:0000256" key="3">
    <source>
        <dbReference type="ARBA" id="ARBA00022692"/>
    </source>
</evidence>
<feature type="transmembrane region" description="Helical" evidence="10">
    <location>
        <begin position="273"/>
        <end position="292"/>
    </location>
</feature>
<feature type="domain" description="G-protein coupled receptors family 1 profile" evidence="11">
    <location>
        <begin position="41"/>
        <end position="290"/>
    </location>
</feature>
<evidence type="ECO:0000256" key="10">
    <source>
        <dbReference type="SAM" id="Phobius"/>
    </source>
</evidence>
<evidence type="ECO:0000259" key="11">
    <source>
        <dbReference type="PROSITE" id="PS50262"/>
    </source>
</evidence>
<gene>
    <name evidence="12" type="ORF">SPARVUS_LOCUS14128075</name>
</gene>
<sequence length="313" mass="35664">MDRRNGTLSTFFIIVGISDLAELQFPIFLLVLFMYFLTLGGNIAILLLICFDRHLHTPMYFFLANLSILDISSSTITLHKILLTFVSGDNTISLKVCLAQIYVFLSLTCDELVILTAMSYDRYVAVCNPFRYNVITNQGICALLITVCWMWGFLISLETFIELTRLTCFQSNKINHFFCDVVPVMKISCNDTSFLEIYILIVGLFVVAVIPFLLTLISYVFIIVSIMKIRTNIGRRKAFYTCSSHLTVVILLYATLIFQYLRLNSRDNLESKFSSLLNTAAVPVLNPLIYSLKNKDVKIALQRKRKCIALSKV</sequence>
<reference evidence="12" key="1">
    <citation type="submission" date="2023-05" db="EMBL/GenBank/DDBJ databases">
        <authorList>
            <person name="Stuckert A."/>
        </authorList>
    </citation>
    <scope>NUCLEOTIDE SEQUENCE</scope>
</reference>
<feature type="transmembrane region" description="Helical" evidence="10">
    <location>
        <begin position="27"/>
        <end position="49"/>
    </location>
</feature>
<keyword evidence="3 10" id="KW-0812">Transmembrane</keyword>
<proteinExistence type="predicted"/>
<evidence type="ECO:0000256" key="1">
    <source>
        <dbReference type="ARBA" id="ARBA00004651"/>
    </source>
</evidence>
<organism evidence="12 13">
    <name type="scientific">Staurois parvus</name>
    <dbReference type="NCBI Taxonomy" id="386267"/>
    <lineage>
        <taxon>Eukaryota</taxon>
        <taxon>Metazoa</taxon>
        <taxon>Chordata</taxon>
        <taxon>Craniata</taxon>
        <taxon>Vertebrata</taxon>
        <taxon>Euteleostomi</taxon>
        <taxon>Amphibia</taxon>
        <taxon>Batrachia</taxon>
        <taxon>Anura</taxon>
        <taxon>Neobatrachia</taxon>
        <taxon>Ranoidea</taxon>
        <taxon>Ranidae</taxon>
        <taxon>Staurois</taxon>
    </lineage>
</organism>
<evidence type="ECO:0000313" key="12">
    <source>
        <dbReference type="EMBL" id="CAI9608604.1"/>
    </source>
</evidence>
<dbReference type="PROSITE" id="PS50262">
    <property type="entry name" value="G_PROTEIN_RECEP_F1_2"/>
    <property type="match status" value="1"/>
</dbReference>
<keyword evidence="7 10" id="KW-0472">Membrane</keyword>
<keyword evidence="5 10" id="KW-1133">Transmembrane helix</keyword>
<keyword evidence="4" id="KW-0552">Olfaction</keyword>
<evidence type="ECO:0000256" key="2">
    <source>
        <dbReference type="ARBA" id="ARBA00022475"/>
    </source>
</evidence>
<feature type="transmembrane region" description="Helical" evidence="10">
    <location>
        <begin position="238"/>
        <end position="261"/>
    </location>
</feature>
<evidence type="ECO:0000256" key="6">
    <source>
        <dbReference type="ARBA" id="ARBA00023040"/>
    </source>
</evidence>
<keyword evidence="8" id="KW-0675">Receptor</keyword>
<dbReference type="PANTHER" id="PTHR26452">
    <property type="entry name" value="OLFACTORY RECEPTOR"/>
    <property type="match status" value="1"/>
</dbReference>
<dbReference type="SUPFAM" id="SSF81321">
    <property type="entry name" value="Family A G protein-coupled receptor-like"/>
    <property type="match status" value="1"/>
</dbReference>
<dbReference type="Proteomes" id="UP001162483">
    <property type="component" value="Unassembled WGS sequence"/>
</dbReference>
<evidence type="ECO:0000256" key="4">
    <source>
        <dbReference type="ARBA" id="ARBA00022725"/>
    </source>
</evidence>
<dbReference type="InterPro" id="IPR017452">
    <property type="entry name" value="GPCR_Rhodpsn_7TM"/>
</dbReference>
<feature type="transmembrane region" description="Helical" evidence="10">
    <location>
        <begin position="132"/>
        <end position="154"/>
    </location>
</feature>
<name>A0ABN9GHI5_9NEOB</name>
<feature type="transmembrane region" description="Helical" evidence="10">
    <location>
        <begin position="101"/>
        <end position="120"/>
    </location>
</feature>
<accession>A0ABN9GHI5</accession>
<dbReference type="Gene3D" id="1.20.1070.10">
    <property type="entry name" value="Rhodopsin 7-helix transmembrane proteins"/>
    <property type="match status" value="1"/>
</dbReference>
<protein>
    <recommendedName>
        <fullName evidence="11">G-protein coupled receptors family 1 profile domain-containing protein</fullName>
    </recommendedName>
</protein>
<evidence type="ECO:0000313" key="13">
    <source>
        <dbReference type="Proteomes" id="UP001162483"/>
    </source>
</evidence>
<keyword evidence="2" id="KW-1003">Cell membrane</keyword>
<feature type="transmembrane region" description="Helical" evidence="10">
    <location>
        <begin position="61"/>
        <end position="81"/>
    </location>
</feature>
<dbReference type="EMBL" id="CATNWA010018636">
    <property type="protein sequence ID" value="CAI9608604.1"/>
    <property type="molecule type" value="Genomic_DNA"/>
</dbReference>
<dbReference type="PRINTS" id="PR00245">
    <property type="entry name" value="OLFACTORYR"/>
</dbReference>
<evidence type="ECO:0000256" key="8">
    <source>
        <dbReference type="ARBA" id="ARBA00023170"/>
    </source>
</evidence>
<evidence type="ECO:0000256" key="9">
    <source>
        <dbReference type="ARBA" id="ARBA00023224"/>
    </source>
</evidence>
<comment type="subcellular location">
    <subcellularLocation>
        <location evidence="1">Cell membrane</location>
        <topology evidence="1">Multi-pass membrane protein</topology>
    </subcellularLocation>
</comment>
<keyword evidence="4" id="KW-0716">Sensory transduction</keyword>
<feature type="transmembrane region" description="Helical" evidence="10">
    <location>
        <begin position="197"/>
        <end position="226"/>
    </location>
</feature>
<dbReference type="InterPro" id="IPR000276">
    <property type="entry name" value="GPCR_Rhodpsn"/>
</dbReference>
<keyword evidence="13" id="KW-1185">Reference proteome</keyword>
<evidence type="ECO:0000256" key="5">
    <source>
        <dbReference type="ARBA" id="ARBA00022989"/>
    </source>
</evidence>
<evidence type="ECO:0000256" key="7">
    <source>
        <dbReference type="ARBA" id="ARBA00023136"/>
    </source>
</evidence>
<keyword evidence="9" id="KW-0807">Transducer</keyword>
<dbReference type="InterPro" id="IPR000725">
    <property type="entry name" value="Olfact_rcpt"/>
</dbReference>